<reference evidence="9" key="1">
    <citation type="journal article" date="2020" name="Fungal Divers.">
        <title>Resolving the Mortierellaceae phylogeny through synthesis of multi-gene phylogenetics and phylogenomics.</title>
        <authorList>
            <person name="Vandepol N."/>
            <person name="Liber J."/>
            <person name="Desiro A."/>
            <person name="Na H."/>
            <person name="Kennedy M."/>
            <person name="Barry K."/>
            <person name="Grigoriev I.V."/>
            <person name="Miller A.N."/>
            <person name="O'Donnell K."/>
            <person name="Stajich J.E."/>
            <person name="Bonito G."/>
        </authorList>
    </citation>
    <scope>NUCLEOTIDE SEQUENCE</scope>
    <source>
        <strain evidence="9">BC1065</strain>
    </source>
</reference>
<dbReference type="InterPro" id="IPR002509">
    <property type="entry name" value="NODB_dom"/>
</dbReference>
<feature type="signal peptide" evidence="7">
    <location>
        <begin position="1"/>
        <end position="26"/>
    </location>
</feature>
<feature type="region of interest" description="Disordered" evidence="6">
    <location>
        <begin position="133"/>
        <end position="340"/>
    </location>
</feature>
<dbReference type="OrthoDB" id="407355at2759"/>
<evidence type="ECO:0000256" key="7">
    <source>
        <dbReference type="SAM" id="SignalP"/>
    </source>
</evidence>
<feature type="compositionally biased region" description="Basic and acidic residues" evidence="6">
    <location>
        <begin position="272"/>
        <end position="286"/>
    </location>
</feature>
<dbReference type="GO" id="GO:0005975">
    <property type="term" value="P:carbohydrate metabolic process"/>
    <property type="evidence" value="ECO:0007669"/>
    <property type="project" value="InterPro"/>
</dbReference>
<comment type="caution">
    <text evidence="9">The sequence shown here is derived from an EMBL/GenBank/DDBJ whole genome shotgun (WGS) entry which is preliminary data.</text>
</comment>
<dbReference type="PROSITE" id="PS51677">
    <property type="entry name" value="NODB"/>
    <property type="match status" value="1"/>
</dbReference>
<evidence type="ECO:0000259" key="8">
    <source>
        <dbReference type="PROSITE" id="PS51677"/>
    </source>
</evidence>
<dbReference type="GO" id="GO:0046872">
    <property type="term" value="F:metal ion binding"/>
    <property type="evidence" value="ECO:0007669"/>
    <property type="project" value="UniProtKB-KW"/>
</dbReference>
<accession>A0A9P6QFA4</accession>
<dbReference type="SUPFAM" id="SSF88713">
    <property type="entry name" value="Glycoside hydrolase/deacetylase"/>
    <property type="match status" value="1"/>
</dbReference>
<evidence type="ECO:0000256" key="2">
    <source>
        <dbReference type="ARBA" id="ARBA00022723"/>
    </source>
</evidence>
<evidence type="ECO:0000256" key="1">
    <source>
        <dbReference type="ARBA" id="ARBA00001941"/>
    </source>
</evidence>
<keyword evidence="4" id="KW-0378">Hydrolase</keyword>
<evidence type="ECO:0000313" key="9">
    <source>
        <dbReference type="EMBL" id="KAG0265294.1"/>
    </source>
</evidence>
<feature type="compositionally biased region" description="Pro residues" evidence="6">
    <location>
        <begin position="302"/>
        <end position="340"/>
    </location>
</feature>
<feature type="compositionally biased region" description="Basic and acidic residues" evidence="6">
    <location>
        <begin position="218"/>
        <end position="230"/>
    </location>
</feature>
<gene>
    <name evidence="9" type="primary">CDA2_1</name>
    <name evidence="9" type="ORF">DFQ27_000700</name>
</gene>
<keyword evidence="10" id="KW-1185">Reference proteome</keyword>
<keyword evidence="3 7" id="KW-0732">Signal</keyword>
<protein>
    <submittedName>
        <fullName evidence="9">Chitin deacetylase</fullName>
    </submittedName>
</protein>
<evidence type="ECO:0000313" key="10">
    <source>
        <dbReference type="Proteomes" id="UP000807716"/>
    </source>
</evidence>
<feature type="chain" id="PRO_5040396294" evidence="7">
    <location>
        <begin position="27"/>
        <end position="649"/>
    </location>
</feature>
<dbReference type="Proteomes" id="UP000807716">
    <property type="component" value="Unassembled WGS sequence"/>
</dbReference>
<evidence type="ECO:0000256" key="6">
    <source>
        <dbReference type="SAM" id="MobiDB-lite"/>
    </source>
</evidence>
<dbReference type="GO" id="GO:0016810">
    <property type="term" value="F:hydrolase activity, acting on carbon-nitrogen (but not peptide) bonds"/>
    <property type="evidence" value="ECO:0007669"/>
    <property type="project" value="InterPro"/>
</dbReference>
<feature type="domain" description="NodB homology" evidence="8">
    <location>
        <begin position="363"/>
        <end position="559"/>
    </location>
</feature>
<name>A0A9P6QFA4_9FUNG</name>
<feature type="compositionally biased region" description="Basic residues" evidence="6">
    <location>
        <begin position="141"/>
        <end position="180"/>
    </location>
</feature>
<dbReference type="InterPro" id="IPR011330">
    <property type="entry name" value="Glyco_hydro/deAcase_b/a-brl"/>
</dbReference>
<organism evidence="9 10">
    <name type="scientific">Actinomortierella ambigua</name>
    <dbReference type="NCBI Taxonomy" id="1343610"/>
    <lineage>
        <taxon>Eukaryota</taxon>
        <taxon>Fungi</taxon>
        <taxon>Fungi incertae sedis</taxon>
        <taxon>Mucoromycota</taxon>
        <taxon>Mortierellomycotina</taxon>
        <taxon>Mortierellomycetes</taxon>
        <taxon>Mortierellales</taxon>
        <taxon>Mortierellaceae</taxon>
        <taxon>Actinomortierella</taxon>
    </lineage>
</organism>
<dbReference type="Gene3D" id="3.20.20.370">
    <property type="entry name" value="Glycoside hydrolase/deacetylase"/>
    <property type="match status" value="1"/>
</dbReference>
<feature type="compositionally biased region" description="Basic and acidic residues" evidence="6">
    <location>
        <begin position="237"/>
        <end position="248"/>
    </location>
</feature>
<feature type="compositionally biased region" description="Basic residues" evidence="6">
    <location>
        <begin position="68"/>
        <end position="96"/>
    </location>
</feature>
<dbReference type="EMBL" id="JAAAJB010000119">
    <property type="protein sequence ID" value="KAG0265294.1"/>
    <property type="molecule type" value="Genomic_DNA"/>
</dbReference>
<feature type="compositionally biased region" description="Basic and acidic residues" evidence="6">
    <location>
        <begin position="27"/>
        <end position="37"/>
    </location>
</feature>
<sequence length="649" mass="70505">MRCSKRIPLILSVLALPLILSGIADAGKPKDQKKAEVHAPGSQPEQWQLRAHGHSHLYAQPPNNNKKPQSKKKQNLRLQAKKPAKKSQKKLNHKRAVVQAIDEDKKIAGFEPELWQLRAYGHNHQQKAWSKMAKDLAEKAPKKKVASKKKTAASKKKVASKKKKATTSKKLKSVKKKAVKRAIPLFLQDQLLLKLKPKKEDEDEGEVEVQHGKHGKGKNPEDDEHGKYNDDDADDATDSKKGGDDDKKEKKKKKGGFRNDNEDDADSNLPDKGSKKDGNKKGDKKAPAPAPAPAKPVAAPAKPAPAPAKPVTPPAKPVAAPAKPPAKPPAVKPVAKPPVPKGPAPIVPVQAMGEFITKCNTPGQIALTYAEGPSEATTQMLDILREGKARVTFFANATWLQYMQYAGVTRKAYNEGHLIGMTYRLPNDSSKGMTDAQIKTDVAKTASTIHELVGIYPKYVRLHEATAKDSRLEALLRKMGYLLVGFNLDEADYKFTNHEQAPQIAQIYETTFSKQAEAFGRKGSYVVVGYDIPATGAAAALPGVIQSILTNEYDMVRLDGCLNDPAPYKKSPTNNDGYIGDDFSFSHPKYVHGQSPVAVQNGHPIPGKMPDKTALDGKGKSIASAHRHMAALGFSVAAPLVAALFLAGF</sequence>
<feature type="region of interest" description="Disordered" evidence="6">
    <location>
        <begin position="27"/>
        <end position="96"/>
    </location>
</feature>
<evidence type="ECO:0000256" key="4">
    <source>
        <dbReference type="ARBA" id="ARBA00022801"/>
    </source>
</evidence>
<keyword evidence="2" id="KW-0479">Metal-binding</keyword>
<dbReference type="Pfam" id="PF01522">
    <property type="entry name" value="Polysacc_deac_1"/>
    <property type="match status" value="1"/>
</dbReference>
<dbReference type="PANTHER" id="PTHR46471:SF2">
    <property type="entry name" value="CHITIN DEACETYLASE-RELATED"/>
    <property type="match status" value="1"/>
</dbReference>
<evidence type="ECO:0000256" key="3">
    <source>
        <dbReference type="ARBA" id="ARBA00022729"/>
    </source>
</evidence>
<evidence type="ECO:0000256" key="5">
    <source>
        <dbReference type="ARBA" id="ARBA00023277"/>
    </source>
</evidence>
<comment type="cofactor">
    <cofactor evidence="1">
        <name>Co(2+)</name>
        <dbReference type="ChEBI" id="CHEBI:48828"/>
    </cofactor>
</comment>
<dbReference type="AlphaFoldDB" id="A0A9P6QFA4"/>
<dbReference type="PANTHER" id="PTHR46471">
    <property type="entry name" value="CHITIN DEACETYLASE"/>
    <property type="match status" value="1"/>
</dbReference>
<keyword evidence="5" id="KW-0119">Carbohydrate metabolism</keyword>
<proteinExistence type="predicted"/>